<feature type="transmembrane region" description="Helical" evidence="2">
    <location>
        <begin position="57"/>
        <end position="78"/>
    </location>
</feature>
<dbReference type="Gene3D" id="1.25.40.10">
    <property type="entry name" value="Tetratricopeptide repeat domain"/>
    <property type="match status" value="1"/>
</dbReference>
<evidence type="ECO:0000256" key="1">
    <source>
        <dbReference type="SAM" id="MobiDB-lite"/>
    </source>
</evidence>
<dbReference type="InterPro" id="IPR011990">
    <property type="entry name" value="TPR-like_helical_dom_sf"/>
</dbReference>
<dbReference type="AlphaFoldDB" id="A0A451BQC6"/>
<evidence type="ECO:0000256" key="2">
    <source>
        <dbReference type="SAM" id="Phobius"/>
    </source>
</evidence>
<feature type="domain" description="Cds6 C-terminal" evidence="3">
    <location>
        <begin position="290"/>
        <end position="395"/>
    </location>
</feature>
<keyword evidence="2" id="KW-0472">Membrane</keyword>
<dbReference type="SUPFAM" id="SSF48452">
    <property type="entry name" value="TPR-like"/>
    <property type="match status" value="1"/>
</dbReference>
<name>A0A451BQC6_9GAMM</name>
<sequence>MFIGLRRSLARCYYNERNDDRIILLKLFESCSARFSRDRFEYTSAVPRVNKIMTMSVFRNLIIGLCVFTLMGSVVNAIDNIDDLQSIRELAEAKDYDVAMKQLDAYLEKNPQDPQGRFLKGILFSDKKAFDEAIEVFVSLTEDYPELPEPYNNLAVLYAGRGKYLKARDALLVAIKTHPSYATAHENLGDIYAMMATEAYKKALSLSEGNESAKTKLDMIRDLFPKQIVDATNIATSEETLDGKIKHSAGGSIMVDTPSGSESSVSSSEQESRTFAPRALSGEEAIKAEVVGTLEKWAKAWSNKRLEDYMAFYAPTFIPADGRSFSSWKLLRRKRLSSPQFISVEILEPRVVMLGNSKVRAHFKQKYRSDTYQDTVRKKIEMVNMNNSWRFVREETN</sequence>
<gene>
    <name evidence="4" type="ORF">BECKSD772D_GA0070982_11197</name>
</gene>
<evidence type="ECO:0000313" key="4">
    <source>
        <dbReference type="EMBL" id="VFK80483.1"/>
    </source>
</evidence>
<dbReference type="Pfam" id="PF24125">
    <property type="entry name" value="Cds6_C"/>
    <property type="match status" value="1"/>
</dbReference>
<evidence type="ECO:0000259" key="3">
    <source>
        <dbReference type="Pfam" id="PF24125"/>
    </source>
</evidence>
<dbReference type="Pfam" id="PF13432">
    <property type="entry name" value="TPR_16"/>
    <property type="match status" value="2"/>
</dbReference>
<keyword evidence="2" id="KW-0812">Transmembrane</keyword>
<dbReference type="EMBL" id="CAADHB010000119">
    <property type="protein sequence ID" value="VFK80483.1"/>
    <property type="molecule type" value="Genomic_DNA"/>
</dbReference>
<keyword evidence="2" id="KW-1133">Transmembrane helix</keyword>
<proteinExistence type="predicted"/>
<organism evidence="4">
    <name type="scientific">Candidatus Kentrum sp. SD</name>
    <dbReference type="NCBI Taxonomy" id="2126332"/>
    <lineage>
        <taxon>Bacteria</taxon>
        <taxon>Pseudomonadati</taxon>
        <taxon>Pseudomonadota</taxon>
        <taxon>Gammaproteobacteria</taxon>
        <taxon>Candidatus Kentrum</taxon>
    </lineage>
</organism>
<dbReference type="InterPro" id="IPR032710">
    <property type="entry name" value="NTF2-like_dom_sf"/>
</dbReference>
<dbReference type="SUPFAM" id="SSF54427">
    <property type="entry name" value="NTF2-like"/>
    <property type="match status" value="1"/>
</dbReference>
<feature type="region of interest" description="Disordered" evidence="1">
    <location>
        <begin position="247"/>
        <end position="273"/>
    </location>
</feature>
<dbReference type="InterPro" id="IPR056203">
    <property type="entry name" value="Cds6_C"/>
</dbReference>
<reference evidence="4" key="1">
    <citation type="submission" date="2019-02" db="EMBL/GenBank/DDBJ databases">
        <authorList>
            <person name="Gruber-Vodicka R. H."/>
            <person name="Seah K. B. B."/>
        </authorList>
    </citation>
    <scope>NUCLEOTIDE SEQUENCE</scope>
    <source>
        <strain evidence="4">BECK_S127</strain>
    </source>
</reference>
<accession>A0A451BQC6</accession>
<protein>
    <submittedName>
        <fullName evidence="4">Tetratricopeptide repeat-containing protein</fullName>
    </submittedName>
</protein>
<feature type="compositionally biased region" description="Low complexity" evidence="1">
    <location>
        <begin position="259"/>
        <end position="269"/>
    </location>
</feature>